<organism evidence="1 2">
    <name type="scientific">Flagellimonas eckloniae</name>
    <dbReference type="NCBI Taxonomy" id="346185"/>
    <lineage>
        <taxon>Bacteria</taxon>
        <taxon>Pseudomonadati</taxon>
        <taxon>Bacteroidota</taxon>
        <taxon>Flavobacteriia</taxon>
        <taxon>Flavobacteriales</taxon>
        <taxon>Flavobacteriaceae</taxon>
        <taxon>Flagellimonas</taxon>
    </lineage>
</organism>
<dbReference type="RefSeq" id="WP_055397477.1">
    <property type="nucleotide sequence ID" value="NZ_LCTZ01000002.1"/>
</dbReference>
<comment type="caution">
    <text evidence="1">The sequence shown here is derived from an EMBL/GenBank/DDBJ whole genome shotgun (WGS) entry which is preliminary data.</text>
</comment>
<sequence length="101" mass="11332">MKATKKHAARRLWKPRAEQTFQDILGQELVFPDLIAGEDPAVGDTVYLDGQFATGTFLMPGAETIIAEDGEVIEVLEPTEETVGYAKRVMNKRKNNKKRKL</sequence>
<accession>A0A0Q1CK90</accession>
<dbReference type="STRING" id="346185.AAY42_17310"/>
<keyword evidence="2" id="KW-1185">Reference proteome</keyword>
<dbReference type="EMBL" id="LCTZ01000002">
    <property type="protein sequence ID" value="KQC31434.1"/>
    <property type="molecule type" value="Genomic_DNA"/>
</dbReference>
<reference evidence="1 2" key="1">
    <citation type="submission" date="2015-04" db="EMBL/GenBank/DDBJ databases">
        <title>Complete genome of flavobacterium.</title>
        <authorList>
            <person name="Kwon Y.M."/>
            <person name="Kim S.-J."/>
        </authorList>
    </citation>
    <scope>NUCLEOTIDE SEQUENCE [LARGE SCALE GENOMIC DNA]</scope>
    <source>
        <strain evidence="1 2">DK169</strain>
    </source>
</reference>
<gene>
    <name evidence="1" type="ORF">AAY42_17310</name>
</gene>
<evidence type="ECO:0000313" key="1">
    <source>
        <dbReference type="EMBL" id="KQC31434.1"/>
    </source>
</evidence>
<dbReference type="Proteomes" id="UP000050827">
    <property type="component" value="Unassembled WGS sequence"/>
</dbReference>
<dbReference type="AlphaFoldDB" id="A0A0Q1CK90"/>
<name>A0A0Q1CK90_9FLAO</name>
<dbReference type="OrthoDB" id="1243473at2"/>
<protein>
    <submittedName>
        <fullName evidence="1">Uncharacterized protein</fullName>
    </submittedName>
</protein>
<evidence type="ECO:0000313" key="2">
    <source>
        <dbReference type="Proteomes" id="UP000050827"/>
    </source>
</evidence>
<proteinExistence type="predicted"/>